<evidence type="ECO:0008006" key="4">
    <source>
        <dbReference type="Google" id="ProtNLM"/>
    </source>
</evidence>
<evidence type="ECO:0000256" key="1">
    <source>
        <dbReference type="SAM" id="SignalP"/>
    </source>
</evidence>
<gene>
    <name evidence="2" type="ORF">NTG6680_3010</name>
</gene>
<dbReference type="EMBL" id="OU912926">
    <property type="protein sequence ID" value="CAG9934259.1"/>
    <property type="molecule type" value="Genomic_DNA"/>
</dbReference>
<keyword evidence="3" id="KW-1185">Reference proteome</keyword>
<evidence type="ECO:0000313" key="3">
    <source>
        <dbReference type="Proteomes" id="UP000839052"/>
    </source>
</evidence>
<reference evidence="2 3" key="1">
    <citation type="submission" date="2021-10" db="EMBL/GenBank/DDBJ databases">
        <authorList>
            <person name="Koch H."/>
        </authorList>
    </citation>
    <scope>NUCLEOTIDE SEQUENCE [LARGE SCALE GENOMIC DNA]</scope>
    <source>
        <strain evidence="2">6680</strain>
    </source>
</reference>
<protein>
    <recommendedName>
        <fullName evidence="4">Phosphate-selective porin O and P</fullName>
    </recommendedName>
</protein>
<feature type="signal peptide" evidence="1">
    <location>
        <begin position="1"/>
        <end position="18"/>
    </location>
</feature>
<evidence type="ECO:0000313" key="2">
    <source>
        <dbReference type="EMBL" id="CAG9934259.1"/>
    </source>
</evidence>
<sequence>MRYISLFGLLMFPFMAFSQGYESKNEKTHVPQDASYSKVIENNNNAYASATLGNGVAYGGDLTGDKSMQWKPFELRFGKEINIPAFISDKFFLKNEKFRFDFIHFNEGHPYNNHRDGFGAQMVYRNQLNRKLNLELGLGPYFSMNTTTIKGVEINDVKLGALLSVAALVDIERFSPGLHMRYALNHVTMPGAHSSIALLVGVGKYFDQAPSSIQLGSSGNPIWLGVTGGIAQTNHRGSEGVPGFCVEAKKYYGSHWGVSIAGIMEGDDDVRVDRNGVAVQGWFVQPLNENWAASAGIGPYVATNQRGSDNFQLHGLITLQVERFITNKWKGLVSFSRVATFTEENDRDLFRIGVMRQFGT</sequence>
<name>A0ABN8AQI5_9PROT</name>
<dbReference type="Proteomes" id="UP000839052">
    <property type="component" value="Chromosome"/>
</dbReference>
<keyword evidence="1" id="KW-0732">Signal</keyword>
<feature type="chain" id="PRO_5046810651" description="Phosphate-selective porin O and P" evidence="1">
    <location>
        <begin position="19"/>
        <end position="360"/>
    </location>
</feature>
<proteinExistence type="predicted"/>
<dbReference type="RefSeq" id="WP_239797917.1">
    <property type="nucleotide sequence ID" value="NZ_OU912926.1"/>
</dbReference>
<organism evidence="2 3">
    <name type="scientific">Candidatus Nitrotoga arctica</name>
    <dbReference type="NCBI Taxonomy" id="453162"/>
    <lineage>
        <taxon>Bacteria</taxon>
        <taxon>Pseudomonadati</taxon>
        <taxon>Pseudomonadota</taxon>
        <taxon>Betaproteobacteria</taxon>
        <taxon>Nitrosomonadales</taxon>
        <taxon>Gallionellaceae</taxon>
        <taxon>Candidatus Nitrotoga</taxon>
    </lineage>
</organism>
<accession>A0ABN8AQI5</accession>